<sequence>MSRKHRVHVQRQHERPQAILLGVLVSCAVLMLAAVLLTMPMG</sequence>
<evidence type="ECO:0000256" key="1">
    <source>
        <dbReference type="SAM" id="Phobius"/>
    </source>
</evidence>
<evidence type="ECO:0000313" key="2">
    <source>
        <dbReference type="EMBL" id="RDI59127.1"/>
    </source>
</evidence>
<dbReference type="PROSITE" id="PS51257">
    <property type="entry name" value="PROKAR_LIPOPROTEIN"/>
    <property type="match status" value="1"/>
</dbReference>
<keyword evidence="3" id="KW-1185">Reference proteome</keyword>
<keyword evidence="1" id="KW-1133">Transmembrane helix</keyword>
<keyword evidence="1" id="KW-0812">Transmembrane</keyword>
<name>A0A370HL25_9HYPH</name>
<evidence type="ECO:0000313" key="3">
    <source>
        <dbReference type="Proteomes" id="UP000254925"/>
    </source>
</evidence>
<protein>
    <submittedName>
        <fullName evidence="2">Uncharacterized protein</fullName>
    </submittedName>
</protein>
<organism evidence="2 3">
    <name type="scientific">Microvirga subterranea</name>
    <dbReference type="NCBI Taxonomy" id="186651"/>
    <lineage>
        <taxon>Bacteria</taxon>
        <taxon>Pseudomonadati</taxon>
        <taxon>Pseudomonadota</taxon>
        <taxon>Alphaproteobacteria</taxon>
        <taxon>Hyphomicrobiales</taxon>
        <taxon>Methylobacteriaceae</taxon>
        <taxon>Microvirga</taxon>
    </lineage>
</organism>
<dbReference type="Proteomes" id="UP000254925">
    <property type="component" value="Unassembled WGS sequence"/>
</dbReference>
<keyword evidence="1" id="KW-0472">Membrane</keyword>
<reference evidence="2 3" key="1">
    <citation type="submission" date="2018-07" db="EMBL/GenBank/DDBJ databases">
        <title>Genomic Encyclopedia of Type Strains, Phase IV (KMG-IV): sequencing the most valuable type-strain genomes for metagenomic binning, comparative biology and taxonomic classification.</title>
        <authorList>
            <person name="Goeker M."/>
        </authorList>
    </citation>
    <scope>NUCLEOTIDE SEQUENCE [LARGE SCALE GENOMIC DNA]</scope>
    <source>
        <strain evidence="2 3">DSM 14364</strain>
    </source>
</reference>
<feature type="transmembrane region" description="Helical" evidence="1">
    <location>
        <begin position="20"/>
        <end position="39"/>
    </location>
</feature>
<proteinExistence type="predicted"/>
<accession>A0A370HL25</accession>
<dbReference type="EMBL" id="QQBB01000004">
    <property type="protein sequence ID" value="RDI59127.1"/>
    <property type="molecule type" value="Genomic_DNA"/>
</dbReference>
<comment type="caution">
    <text evidence="2">The sequence shown here is derived from an EMBL/GenBank/DDBJ whole genome shotgun (WGS) entry which is preliminary data.</text>
</comment>
<dbReference type="AlphaFoldDB" id="A0A370HL25"/>
<gene>
    <name evidence="2" type="ORF">DES45_10438</name>
</gene>